<dbReference type="EMBL" id="AP026367">
    <property type="protein sequence ID" value="BDN83379.1"/>
    <property type="molecule type" value="Genomic_DNA"/>
</dbReference>
<reference evidence="4" key="1">
    <citation type="submission" date="2022-06" db="EMBL/GenBank/DDBJ databases">
        <title>Complete genome sequence of Mycobacterium pseudoshottsii NJB1907-Z4.</title>
        <authorList>
            <person name="Komine T."/>
            <person name="Fukano H."/>
            <person name="Wada S."/>
        </authorList>
    </citation>
    <scope>NUCLEOTIDE SEQUENCE</scope>
    <source>
        <strain evidence="4">NJB1907-Z4</strain>
    </source>
</reference>
<organism evidence="4 5">
    <name type="scientific">Mycobacterium pseudoshottsii</name>
    <dbReference type="NCBI Taxonomy" id="265949"/>
    <lineage>
        <taxon>Bacteria</taxon>
        <taxon>Bacillati</taxon>
        <taxon>Actinomycetota</taxon>
        <taxon>Actinomycetes</taxon>
        <taxon>Mycobacteriales</taxon>
        <taxon>Mycobacteriaceae</taxon>
        <taxon>Mycobacterium</taxon>
        <taxon>Mycobacterium ulcerans group</taxon>
    </lineage>
</organism>
<dbReference type="Proteomes" id="UP001058626">
    <property type="component" value="Chromosome"/>
</dbReference>
<feature type="chain" id="PRO_5040235013" evidence="2">
    <location>
        <begin position="25"/>
        <end position="202"/>
    </location>
</feature>
<evidence type="ECO:0000259" key="3">
    <source>
        <dbReference type="Pfam" id="PF14032"/>
    </source>
</evidence>
<accession>A0A9N7QQA5</accession>
<dbReference type="Gene3D" id="3.40.1000.70">
    <property type="entry name" value="PknH-like extracellular domain"/>
    <property type="match status" value="1"/>
</dbReference>
<sequence>MGNSAVIGCCVAAMSACVNTSAEAAPGVTTDSLIVGIDDVRRIASFDGLTSEQGSDVRSPRHTDSDAPGPCRAVFDQNVAFGSGWAQFRSVTYNGTINTGPGQPHMAAVVTQGIGIYPDDGAARDAFDRLVPALTACSDMQAKHYDFTIAQPNPSTVALKSDLWNVMYRLQSSVLIDVAVLGLPQSEQTANAVVDAITDRMK</sequence>
<evidence type="ECO:0000313" key="4">
    <source>
        <dbReference type="EMBL" id="BDN83379.1"/>
    </source>
</evidence>
<name>A0A9N7QQA5_9MYCO</name>
<dbReference type="InterPro" id="IPR026954">
    <property type="entry name" value="PknH-like_Extracell"/>
</dbReference>
<evidence type="ECO:0000313" key="5">
    <source>
        <dbReference type="Proteomes" id="UP001058626"/>
    </source>
</evidence>
<feature type="domain" description="PknH-like extracellular" evidence="3">
    <location>
        <begin position="31"/>
        <end position="200"/>
    </location>
</feature>
<evidence type="ECO:0000256" key="1">
    <source>
        <dbReference type="SAM" id="MobiDB-lite"/>
    </source>
</evidence>
<keyword evidence="5" id="KW-1185">Reference proteome</keyword>
<proteinExistence type="predicted"/>
<dbReference type="AlphaFoldDB" id="A0A9N7QQA5"/>
<feature type="region of interest" description="Disordered" evidence="1">
    <location>
        <begin position="49"/>
        <end position="68"/>
    </location>
</feature>
<dbReference type="RefSeq" id="WP_020786846.1">
    <property type="nucleotide sequence ID" value="NZ_AP026367.1"/>
</dbReference>
<dbReference type="Pfam" id="PF14032">
    <property type="entry name" value="PknH_C"/>
    <property type="match status" value="1"/>
</dbReference>
<keyword evidence="2" id="KW-0732">Signal</keyword>
<protein>
    <submittedName>
        <fullName evidence="4">Sensor domain-containing protein</fullName>
    </submittedName>
</protein>
<gene>
    <name evidence="4" type="primary">lpqQ_2</name>
    <name evidence="4" type="ORF">NJB1907Z4_C35940</name>
</gene>
<dbReference type="InterPro" id="IPR038232">
    <property type="entry name" value="PknH-like_Extracell_sf"/>
</dbReference>
<feature type="signal peptide" evidence="2">
    <location>
        <begin position="1"/>
        <end position="24"/>
    </location>
</feature>
<evidence type="ECO:0000256" key="2">
    <source>
        <dbReference type="SAM" id="SignalP"/>
    </source>
</evidence>